<evidence type="ECO:0000313" key="1">
    <source>
        <dbReference type="EMBL" id="MCH97465.1"/>
    </source>
</evidence>
<accession>A0A392NE90</accession>
<sequence>FYPGVTDALKFASSRVYIVTTKQLKQQSTSDNVEFSIMLGKLQDKLHHTLRSLEAAR</sequence>
<comment type="caution">
    <text evidence="1">The sequence shown here is derived from an EMBL/GenBank/DDBJ whole genome shotgun (WGS) entry which is preliminary data.</text>
</comment>
<proteinExistence type="predicted"/>
<gene>
    <name evidence="1" type="ORF">A2U01_0018460</name>
</gene>
<name>A0A392NE90_9FABA</name>
<feature type="non-terminal residue" evidence="1">
    <location>
        <position position="1"/>
    </location>
</feature>
<organism evidence="1 2">
    <name type="scientific">Trifolium medium</name>
    <dbReference type="NCBI Taxonomy" id="97028"/>
    <lineage>
        <taxon>Eukaryota</taxon>
        <taxon>Viridiplantae</taxon>
        <taxon>Streptophyta</taxon>
        <taxon>Embryophyta</taxon>
        <taxon>Tracheophyta</taxon>
        <taxon>Spermatophyta</taxon>
        <taxon>Magnoliopsida</taxon>
        <taxon>eudicotyledons</taxon>
        <taxon>Gunneridae</taxon>
        <taxon>Pentapetalae</taxon>
        <taxon>rosids</taxon>
        <taxon>fabids</taxon>
        <taxon>Fabales</taxon>
        <taxon>Fabaceae</taxon>
        <taxon>Papilionoideae</taxon>
        <taxon>50 kb inversion clade</taxon>
        <taxon>NPAAA clade</taxon>
        <taxon>Hologalegina</taxon>
        <taxon>IRL clade</taxon>
        <taxon>Trifolieae</taxon>
        <taxon>Trifolium</taxon>
    </lineage>
</organism>
<dbReference type="EMBL" id="LXQA010035035">
    <property type="protein sequence ID" value="MCH97465.1"/>
    <property type="molecule type" value="Genomic_DNA"/>
</dbReference>
<evidence type="ECO:0000313" key="2">
    <source>
        <dbReference type="Proteomes" id="UP000265520"/>
    </source>
</evidence>
<protein>
    <submittedName>
        <fullName evidence="1">Uncharacterized protein</fullName>
    </submittedName>
</protein>
<dbReference type="AlphaFoldDB" id="A0A392NE90"/>
<keyword evidence="2" id="KW-1185">Reference proteome</keyword>
<reference evidence="1 2" key="1">
    <citation type="journal article" date="2018" name="Front. Plant Sci.">
        <title>Red Clover (Trifolium pratense) and Zigzag Clover (T. medium) - A Picture of Genomic Similarities and Differences.</title>
        <authorList>
            <person name="Dluhosova J."/>
            <person name="Istvanek J."/>
            <person name="Nedelnik J."/>
            <person name="Repkova J."/>
        </authorList>
    </citation>
    <scope>NUCLEOTIDE SEQUENCE [LARGE SCALE GENOMIC DNA]</scope>
    <source>
        <strain evidence="2">cv. 10/8</strain>
        <tissue evidence="1">Leaf</tissue>
    </source>
</reference>
<dbReference type="Proteomes" id="UP000265520">
    <property type="component" value="Unassembled WGS sequence"/>
</dbReference>